<dbReference type="Pfam" id="PF13589">
    <property type="entry name" value="HATPase_c_3"/>
    <property type="match status" value="1"/>
</dbReference>
<dbReference type="RefSeq" id="WP_157415186.1">
    <property type="nucleotide sequence ID" value="NZ_BAAAMK010000001.1"/>
</dbReference>
<accession>A0ABP5BAT6</accession>
<dbReference type="SUPFAM" id="SSF55874">
    <property type="entry name" value="ATPase domain of HSP90 chaperone/DNA topoisomerase II/histidine kinase"/>
    <property type="match status" value="1"/>
</dbReference>
<evidence type="ECO:0000313" key="1">
    <source>
        <dbReference type="EMBL" id="GAA1939026.1"/>
    </source>
</evidence>
<comment type="caution">
    <text evidence="1">The sequence shown here is derived from an EMBL/GenBank/DDBJ whole genome shotgun (WGS) entry which is preliminary data.</text>
</comment>
<dbReference type="EMBL" id="BAAAMK010000001">
    <property type="protein sequence ID" value="GAA1939026.1"/>
    <property type="molecule type" value="Genomic_DNA"/>
</dbReference>
<keyword evidence="2" id="KW-1185">Reference proteome</keyword>
<evidence type="ECO:0008006" key="3">
    <source>
        <dbReference type="Google" id="ProtNLM"/>
    </source>
</evidence>
<dbReference type="Proteomes" id="UP001499954">
    <property type="component" value="Unassembled WGS sequence"/>
</dbReference>
<name>A0ABP5BAT6_9MICO</name>
<evidence type="ECO:0000313" key="2">
    <source>
        <dbReference type="Proteomes" id="UP001499954"/>
    </source>
</evidence>
<protein>
    <recommendedName>
        <fullName evidence="3">ATP-binding protein</fullName>
    </recommendedName>
</protein>
<organism evidence="1 2">
    <name type="scientific">Agromyces allii</name>
    <dbReference type="NCBI Taxonomy" id="393607"/>
    <lineage>
        <taxon>Bacteria</taxon>
        <taxon>Bacillati</taxon>
        <taxon>Actinomycetota</taxon>
        <taxon>Actinomycetes</taxon>
        <taxon>Micrococcales</taxon>
        <taxon>Microbacteriaceae</taxon>
        <taxon>Agromyces</taxon>
    </lineage>
</organism>
<dbReference type="InterPro" id="IPR036890">
    <property type="entry name" value="HATPase_C_sf"/>
</dbReference>
<reference evidence="2" key="1">
    <citation type="journal article" date="2019" name="Int. J. Syst. Evol. Microbiol.">
        <title>The Global Catalogue of Microorganisms (GCM) 10K type strain sequencing project: providing services to taxonomists for standard genome sequencing and annotation.</title>
        <authorList>
            <consortium name="The Broad Institute Genomics Platform"/>
            <consortium name="The Broad Institute Genome Sequencing Center for Infectious Disease"/>
            <person name="Wu L."/>
            <person name="Ma J."/>
        </authorList>
    </citation>
    <scope>NUCLEOTIDE SEQUENCE [LARGE SCALE GENOMIC DNA]</scope>
    <source>
        <strain evidence="2">JCM 13584</strain>
    </source>
</reference>
<sequence>MVETAPRIARTRDIPPDPSIARAVGRHHTFETAIADLIDNSIDAGAHNVLVRFVGRGGAIVGLRVVDDGKGMDASSIDEAMTFAKKRAYGSGDLGHFGLGLKAASLSQADVLRVYSLRHGAPPAGRMIEASRPTRVAELEGDQVGSLLADLRVDFIFDNGTVVEWGEPRTFLSSTDAGDRARWIDERVSALMSHLGVVFHRKLASGSIRITVDIFDADYGEPGAPRKVAPIDPFGYDGLPNDEFPAPLRVSVDGMSVTGSAHIWPAAQSGRPEFRLGGRPGSLAQGMYFYREDRLLQVGGWNTLTVSRPELEYARIAVDLSPALVPHITINPEKAGLELDSDLKQALLEGSVGDRGLTFSGFLAEATGAREESRRYTKRPVQLVEPGRGFGAELIEAFDASVDRADADPVDIRWRVDRSEAPLRVDLERRTIWLNEQYRDVIAGAGSMDAADAPFVKTLLMIAYSKYFEGAHLGSREKSELAAWEELLTAALREELARQAREIGDADG</sequence>
<dbReference type="Gene3D" id="3.30.565.10">
    <property type="entry name" value="Histidine kinase-like ATPase, C-terminal domain"/>
    <property type="match status" value="1"/>
</dbReference>
<gene>
    <name evidence="1" type="ORF">GCM10009717_01760</name>
</gene>
<proteinExistence type="predicted"/>